<reference evidence="3 4" key="1">
    <citation type="journal article" date="2014" name="Int. J. Syst. Evol. Microbiol.">
        <title>Nocardioides zeae sp. nov., isolated from the stem of Zea mays.</title>
        <authorList>
            <person name="Glaeser S.P."/>
            <person name="McInroy J.A."/>
            <person name="Busse H.J."/>
            <person name="Kampfer P."/>
        </authorList>
    </citation>
    <scope>NUCLEOTIDE SEQUENCE [LARGE SCALE GENOMIC DNA]</scope>
    <source>
        <strain evidence="3 4">JCM 30728</strain>
    </source>
</reference>
<organism evidence="3 4">
    <name type="scientific">Nocardioides zeae</name>
    <dbReference type="NCBI Taxonomy" id="1457234"/>
    <lineage>
        <taxon>Bacteria</taxon>
        <taxon>Bacillati</taxon>
        <taxon>Actinomycetota</taxon>
        <taxon>Actinomycetes</taxon>
        <taxon>Propionibacteriales</taxon>
        <taxon>Nocardioidaceae</taxon>
        <taxon>Nocardioides</taxon>
    </lineage>
</organism>
<dbReference type="GO" id="GO:0005576">
    <property type="term" value="C:extracellular region"/>
    <property type="evidence" value="ECO:0007669"/>
    <property type="project" value="TreeGrafter"/>
</dbReference>
<dbReference type="EMBL" id="JAAGXA010000002">
    <property type="protein sequence ID" value="NEN77595.1"/>
    <property type="molecule type" value="Genomic_DNA"/>
</dbReference>
<dbReference type="InterPro" id="IPR003399">
    <property type="entry name" value="Mce/MlaD"/>
</dbReference>
<feature type="domain" description="Mammalian cell entry C-terminal" evidence="2">
    <location>
        <begin position="136"/>
        <end position="294"/>
    </location>
</feature>
<dbReference type="AlphaFoldDB" id="A0A6P0HIY7"/>
<dbReference type="InterPro" id="IPR005693">
    <property type="entry name" value="Mce"/>
</dbReference>
<dbReference type="PANTHER" id="PTHR33371">
    <property type="entry name" value="INTERMEMBRANE PHOSPHOLIPID TRANSPORT SYSTEM BINDING PROTEIN MLAD-RELATED"/>
    <property type="match status" value="1"/>
</dbReference>
<protein>
    <submittedName>
        <fullName evidence="3">MCE family protein</fullName>
    </submittedName>
</protein>
<evidence type="ECO:0000313" key="4">
    <source>
        <dbReference type="Proteomes" id="UP000468687"/>
    </source>
</evidence>
<dbReference type="InterPro" id="IPR024516">
    <property type="entry name" value="Mce_C"/>
</dbReference>
<evidence type="ECO:0000259" key="1">
    <source>
        <dbReference type="Pfam" id="PF02470"/>
    </source>
</evidence>
<keyword evidence="4" id="KW-1185">Reference proteome</keyword>
<dbReference type="RefSeq" id="WP_163770929.1">
    <property type="nucleotide sequence ID" value="NZ_JAAGXA010000002.1"/>
</dbReference>
<feature type="domain" description="Mce/MlaD" evidence="1">
    <location>
        <begin position="44"/>
        <end position="115"/>
    </location>
</feature>
<dbReference type="InterPro" id="IPR052336">
    <property type="entry name" value="MlaD_Phospholipid_Transporter"/>
</dbReference>
<dbReference type="PANTHER" id="PTHR33371:SF15">
    <property type="entry name" value="LIPOPROTEIN LPRN"/>
    <property type="match status" value="1"/>
</dbReference>
<dbReference type="NCBIfam" id="TIGR00996">
    <property type="entry name" value="Mtu_fam_mce"/>
    <property type="match status" value="1"/>
</dbReference>
<evidence type="ECO:0000313" key="3">
    <source>
        <dbReference type="EMBL" id="NEN77595.1"/>
    </source>
</evidence>
<name>A0A6P0HIY7_9ACTN</name>
<comment type="caution">
    <text evidence="3">The sequence shown here is derived from an EMBL/GenBank/DDBJ whole genome shotgun (WGS) entry which is preliminary data.</text>
</comment>
<dbReference type="PROSITE" id="PS51257">
    <property type="entry name" value="PROKAR_LIPOPROTEIN"/>
    <property type="match status" value="1"/>
</dbReference>
<sequence length="467" mass="45871">MGGRRTTGAALVGTGLLLLAGCRFDGIQAQSLPGTIGTGDDAIVVTVELPDVGTLTTNAQVRVGDVAVGTVTDLQVEDWHAVATLSLEPDVRVRADTTAAVGINSLLGSSYVELVAAPAPGTGGAAGGGSGDVPLLADGDRVPLERGSAYPSTESVLSSASTVLNGGGLAQVATITSELNKAVNGNDLAVADLLPRVDSFVAELDAQRGTIVEAITALDTLSQRFAENRPTIARALEEIGPLLATLSEERPQVVEALTALGELQDVATPLVAATQEDLVGNLSDLAPTLASLAQAGDSLVGALGFAVTFPFAPETVTNACRGDYCNLDLTVDLTTDALADGLVTPGGELALPGIPGSSLLPALPQLGTLLDGVLGGSPPGGAASGLPGLPGSNGLGASPALPPVGADLGGITDLVGLVDLLTNGLGTPAAPTPGAAPAPAPSGAPVTDAPVGGLLDTLLGPLLGGTR</sequence>
<gene>
    <name evidence="3" type="ORF">G3T38_04815</name>
</gene>
<dbReference type="Pfam" id="PF11887">
    <property type="entry name" value="Mce4_CUP1"/>
    <property type="match status" value="1"/>
</dbReference>
<dbReference type="Proteomes" id="UP000468687">
    <property type="component" value="Unassembled WGS sequence"/>
</dbReference>
<dbReference type="Pfam" id="PF02470">
    <property type="entry name" value="MlaD"/>
    <property type="match status" value="1"/>
</dbReference>
<proteinExistence type="predicted"/>
<accession>A0A6P0HIY7</accession>
<evidence type="ECO:0000259" key="2">
    <source>
        <dbReference type="Pfam" id="PF11887"/>
    </source>
</evidence>